<organism evidence="4 5">
    <name type="scientific">Janibacter alittae</name>
    <dbReference type="NCBI Taxonomy" id="3115209"/>
    <lineage>
        <taxon>Bacteria</taxon>
        <taxon>Bacillati</taxon>
        <taxon>Actinomycetota</taxon>
        <taxon>Actinomycetes</taxon>
        <taxon>Micrococcales</taxon>
        <taxon>Intrasporangiaceae</taxon>
        <taxon>Janibacter</taxon>
    </lineage>
</organism>
<dbReference type="CDD" id="cd05233">
    <property type="entry name" value="SDR_c"/>
    <property type="match status" value="1"/>
</dbReference>
<proteinExistence type="inferred from homology"/>
<evidence type="ECO:0000256" key="1">
    <source>
        <dbReference type="ARBA" id="ARBA00006484"/>
    </source>
</evidence>
<dbReference type="InterPro" id="IPR002347">
    <property type="entry name" value="SDR_fam"/>
</dbReference>
<dbReference type="Gene3D" id="3.40.50.720">
    <property type="entry name" value="NAD(P)-binding Rossmann-like Domain"/>
    <property type="match status" value="1"/>
</dbReference>
<dbReference type="Proteomes" id="UP001382727">
    <property type="component" value="Chromosome"/>
</dbReference>
<dbReference type="InterPro" id="IPR020904">
    <property type="entry name" value="Sc_DH/Rdtase_CS"/>
</dbReference>
<accession>A0ABZ2MIT7</accession>
<sequence length="279" mass="28435">MGAQMEIAGSTVVVTGAAGGIGAAIARRLLEAGARVVVSDLDQERLAATAEQLAEVAGAAEVVSVAGDASADADIERMIAAAQSSFGPVDIFFANAGVGDGSGLQASDEQWQLALDVNVLAHVRAARRLVPGWLERGSGYFVSTASAAGLLTQIGSATYSVSKHGAVGFAEWLAVTYGDQGIGVSCLCPMGVDTDMLRTGMTSGGGEGGRVAAAAVTGAGDVLDPASVADDVLAAVQKGSFLVLPHADVHEFLRRKVDDHDRWIAGMQRYNRHLTGGGQ</sequence>
<dbReference type="PRINTS" id="PR00080">
    <property type="entry name" value="SDRFAMILY"/>
</dbReference>
<dbReference type="EC" id="1.-.-.-" evidence="4"/>
<evidence type="ECO:0000256" key="2">
    <source>
        <dbReference type="ARBA" id="ARBA00023002"/>
    </source>
</evidence>
<name>A0ABZ2MIT7_9MICO</name>
<comment type="similarity">
    <text evidence="1 3">Belongs to the short-chain dehydrogenases/reductases (SDR) family.</text>
</comment>
<dbReference type="PANTHER" id="PTHR43669:SF3">
    <property type="entry name" value="ALCOHOL DEHYDROGENASE, PUTATIVE (AFU_ORTHOLOGUE AFUA_3G03445)-RELATED"/>
    <property type="match status" value="1"/>
</dbReference>
<protein>
    <submittedName>
        <fullName evidence="4">SDR family oxidoreductase</fullName>
        <ecNumber evidence="4">1.-.-.-</ecNumber>
    </submittedName>
</protein>
<evidence type="ECO:0000256" key="3">
    <source>
        <dbReference type="RuleBase" id="RU000363"/>
    </source>
</evidence>
<dbReference type="InterPro" id="IPR036291">
    <property type="entry name" value="NAD(P)-bd_dom_sf"/>
</dbReference>
<dbReference type="EMBL" id="CP144913">
    <property type="protein sequence ID" value="WXB76965.1"/>
    <property type="molecule type" value="Genomic_DNA"/>
</dbReference>
<gene>
    <name evidence="4" type="ORF">V1351_02565</name>
</gene>
<dbReference type="RefSeq" id="WP_338750430.1">
    <property type="nucleotide sequence ID" value="NZ_CP144913.1"/>
</dbReference>
<dbReference type="SUPFAM" id="SSF51735">
    <property type="entry name" value="NAD(P)-binding Rossmann-fold domains"/>
    <property type="match status" value="1"/>
</dbReference>
<evidence type="ECO:0000313" key="4">
    <source>
        <dbReference type="EMBL" id="WXB76965.1"/>
    </source>
</evidence>
<dbReference type="PANTHER" id="PTHR43669">
    <property type="entry name" value="5-KETO-D-GLUCONATE 5-REDUCTASE"/>
    <property type="match status" value="1"/>
</dbReference>
<dbReference type="PROSITE" id="PS00061">
    <property type="entry name" value="ADH_SHORT"/>
    <property type="match status" value="1"/>
</dbReference>
<dbReference type="Pfam" id="PF00106">
    <property type="entry name" value="adh_short"/>
    <property type="match status" value="1"/>
</dbReference>
<dbReference type="GO" id="GO:0016491">
    <property type="term" value="F:oxidoreductase activity"/>
    <property type="evidence" value="ECO:0007669"/>
    <property type="project" value="UniProtKB-KW"/>
</dbReference>
<keyword evidence="2 4" id="KW-0560">Oxidoreductase</keyword>
<keyword evidence="5" id="KW-1185">Reference proteome</keyword>
<dbReference type="PRINTS" id="PR00081">
    <property type="entry name" value="GDHRDH"/>
</dbReference>
<reference evidence="4 5" key="1">
    <citation type="submission" date="2024-02" db="EMBL/GenBank/DDBJ databases">
        <title>Janibacter sp. nov., isolated from gut of marine sandworm.</title>
        <authorList>
            <person name="Kim B."/>
            <person name="Jun M.O."/>
            <person name="Shin N.-R."/>
        </authorList>
    </citation>
    <scope>NUCLEOTIDE SEQUENCE [LARGE SCALE GENOMIC DNA]</scope>
    <source>
        <strain evidence="4 5">A1S7</strain>
    </source>
</reference>
<evidence type="ECO:0000313" key="5">
    <source>
        <dbReference type="Proteomes" id="UP001382727"/>
    </source>
</evidence>